<sequence>MAVLDEDDVDVDVVCLLVCPTHSSRDEAAAVPDRILAHPNAAEVGAGLEYGADVVDGVLVDEAAVRAVDVLRFGPGAEQVQILQFWELGKVS</sequence>
<keyword evidence="2" id="KW-1185">Reference proteome</keyword>
<evidence type="ECO:0000313" key="1">
    <source>
        <dbReference type="EMBL" id="KAF5381304.1"/>
    </source>
</evidence>
<gene>
    <name evidence="1" type="ORF">D9615_008312</name>
</gene>
<dbReference type="AlphaFoldDB" id="A0A8H5HDL4"/>
<dbReference type="Proteomes" id="UP000565441">
    <property type="component" value="Unassembled WGS sequence"/>
</dbReference>
<protein>
    <submittedName>
        <fullName evidence="1">Uncharacterized protein</fullName>
    </submittedName>
</protein>
<dbReference type="EMBL" id="JAACJP010000011">
    <property type="protein sequence ID" value="KAF5381304.1"/>
    <property type="molecule type" value="Genomic_DNA"/>
</dbReference>
<proteinExistence type="predicted"/>
<accession>A0A8H5HDL4</accession>
<name>A0A8H5HDL4_9AGAR</name>
<organism evidence="1 2">
    <name type="scientific">Tricholomella constricta</name>
    <dbReference type="NCBI Taxonomy" id="117010"/>
    <lineage>
        <taxon>Eukaryota</taxon>
        <taxon>Fungi</taxon>
        <taxon>Dikarya</taxon>
        <taxon>Basidiomycota</taxon>
        <taxon>Agaricomycotina</taxon>
        <taxon>Agaricomycetes</taxon>
        <taxon>Agaricomycetidae</taxon>
        <taxon>Agaricales</taxon>
        <taxon>Tricholomatineae</taxon>
        <taxon>Lyophyllaceae</taxon>
        <taxon>Tricholomella</taxon>
    </lineage>
</organism>
<evidence type="ECO:0000313" key="2">
    <source>
        <dbReference type="Proteomes" id="UP000565441"/>
    </source>
</evidence>
<reference evidence="1 2" key="1">
    <citation type="journal article" date="2020" name="ISME J.">
        <title>Uncovering the hidden diversity of litter-decomposition mechanisms in mushroom-forming fungi.</title>
        <authorList>
            <person name="Floudas D."/>
            <person name="Bentzer J."/>
            <person name="Ahren D."/>
            <person name="Johansson T."/>
            <person name="Persson P."/>
            <person name="Tunlid A."/>
        </authorList>
    </citation>
    <scope>NUCLEOTIDE SEQUENCE [LARGE SCALE GENOMIC DNA]</scope>
    <source>
        <strain evidence="1 2">CBS 661.87</strain>
    </source>
</reference>
<comment type="caution">
    <text evidence="1">The sequence shown here is derived from an EMBL/GenBank/DDBJ whole genome shotgun (WGS) entry which is preliminary data.</text>
</comment>